<dbReference type="EMBL" id="CP155573">
    <property type="protein sequence ID" value="XFO67399.1"/>
    <property type="molecule type" value="Genomic_DNA"/>
</dbReference>
<accession>A0ABZ3IP26</accession>
<gene>
    <name evidence="7" type="ORF">SPSIL_035970</name>
</gene>
<feature type="transmembrane region" description="Helical" evidence="5">
    <location>
        <begin position="42"/>
        <end position="61"/>
    </location>
</feature>
<keyword evidence="2 5" id="KW-0812">Transmembrane</keyword>
<comment type="subcellular location">
    <subcellularLocation>
        <location evidence="1">Membrane</location>
        <topology evidence="1">Multi-pass membrane protein</topology>
    </subcellularLocation>
</comment>
<keyword evidence="4 5" id="KW-0472">Membrane</keyword>
<feature type="transmembrane region" description="Helical" evidence="5">
    <location>
        <begin position="135"/>
        <end position="165"/>
    </location>
</feature>
<feature type="domain" description="NnrU" evidence="6">
    <location>
        <begin position="5"/>
        <end position="141"/>
    </location>
</feature>
<evidence type="ECO:0000256" key="1">
    <source>
        <dbReference type="ARBA" id="ARBA00004141"/>
    </source>
</evidence>
<evidence type="ECO:0000256" key="3">
    <source>
        <dbReference type="ARBA" id="ARBA00022989"/>
    </source>
</evidence>
<evidence type="ECO:0000256" key="2">
    <source>
        <dbReference type="ARBA" id="ARBA00022692"/>
    </source>
</evidence>
<evidence type="ECO:0000313" key="7">
    <source>
        <dbReference type="EMBL" id="XFO67399.1"/>
    </source>
</evidence>
<evidence type="ECO:0000256" key="5">
    <source>
        <dbReference type="SAM" id="Phobius"/>
    </source>
</evidence>
<evidence type="ECO:0000313" key="8">
    <source>
        <dbReference type="Proteomes" id="UP000216752"/>
    </source>
</evidence>
<sequence>MESVILALLWCLWCTLHSVMISTTITNYLKNKMRSKYRFYRLIFNLISLTTLIPVALYSAGLKGQVLFHWDGFLLIIQSLLMIIVLTLFFSGLKKYDMLQLSGIRQIKSGNSHAILSATGDIDTSGIFRITRHPWYLAVIIFIWIRDIYVSTLIINLILTVYIVIGTVLEENKIIAEYGNGYRDYQEKVSMLFPFKWLFSKKLF</sequence>
<keyword evidence="3 5" id="KW-1133">Transmembrane helix</keyword>
<dbReference type="Gene3D" id="1.20.120.1630">
    <property type="match status" value="1"/>
</dbReference>
<dbReference type="RefSeq" id="WP_094607293.1">
    <property type="nucleotide sequence ID" value="NZ_CP155573.1"/>
</dbReference>
<evidence type="ECO:0000259" key="6">
    <source>
        <dbReference type="Pfam" id="PF07298"/>
    </source>
</evidence>
<proteinExistence type="predicted"/>
<keyword evidence="8" id="KW-1185">Reference proteome</keyword>
<organism evidence="7 8">
    <name type="scientific">Sporomusa silvacetica DSM 10669</name>
    <dbReference type="NCBI Taxonomy" id="1123289"/>
    <lineage>
        <taxon>Bacteria</taxon>
        <taxon>Bacillati</taxon>
        <taxon>Bacillota</taxon>
        <taxon>Negativicutes</taxon>
        <taxon>Selenomonadales</taxon>
        <taxon>Sporomusaceae</taxon>
        <taxon>Sporomusa</taxon>
    </lineage>
</organism>
<feature type="transmembrane region" description="Helical" evidence="5">
    <location>
        <begin position="6"/>
        <end position="30"/>
    </location>
</feature>
<reference evidence="7" key="1">
    <citation type="submission" date="2024-05" db="EMBL/GenBank/DDBJ databases">
        <title>Isolation and characterization of Sporomusa carbonis sp. nov., a carboxydotrophic hydrogenogen in the genus of Sporomusa isolated from a charcoal burning pile.</title>
        <authorList>
            <person name="Boeer T."/>
            <person name="Rosenbaum F."/>
            <person name="Eysell L."/>
            <person name="Mueller V."/>
            <person name="Daniel R."/>
            <person name="Poehlein A."/>
        </authorList>
    </citation>
    <scope>NUCLEOTIDE SEQUENCE [LARGE SCALE GENOMIC DNA]</scope>
    <source>
        <strain evidence="7">DSM 10669</strain>
    </source>
</reference>
<feature type="transmembrane region" description="Helical" evidence="5">
    <location>
        <begin position="73"/>
        <end position="93"/>
    </location>
</feature>
<dbReference type="Proteomes" id="UP000216752">
    <property type="component" value="Chromosome"/>
</dbReference>
<dbReference type="InterPro" id="IPR009915">
    <property type="entry name" value="NnrU_dom"/>
</dbReference>
<protein>
    <recommendedName>
        <fullName evidence="6">NnrU domain-containing protein</fullName>
    </recommendedName>
</protein>
<dbReference type="Pfam" id="PF07298">
    <property type="entry name" value="NnrU"/>
    <property type="match status" value="1"/>
</dbReference>
<name>A0ABZ3IP26_9FIRM</name>
<evidence type="ECO:0000256" key="4">
    <source>
        <dbReference type="ARBA" id="ARBA00023136"/>
    </source>
</evidence>